<dbReference type="GO" id="GO:0006355">
    <property type="term" value="P:regulation of DNA-templated transcription"/>
    <property type="evidence" value="ECO:0007669"/>
    <property type="project" value="InterPro"/>
</dbReference>
<reference evidence="6 7" key="1">
    <citation type="journal article" date="2006" name="Science">
        <title>The genome of black cottonwood, Populus trichocarpa (Torr. &amp; Gray).</title>
        <authorList>
            <person name="Tuskan G.A."/>
            <person name="Difazio S."/>
            <person name="Jansson S."/>
            <person name="Bohlmann J."/>
            <person name="Grigoriev I."/>
            <person name="Hellsten U."/>
            <person name="Putnam N."/>
            <person name="Ralph S."/>
            <person name="Rombauts S."/>
            <person name="Salamov A."/>
            <person name="Schein J."/>
            <person name="Sterck L."/>
            <person name="Aerts A."/>
            <person name="Bhalerao R.R."/>
            <person name="Bhalerao R.P."/>
            <person name="Blaudez D."/>
            <person name="Boerjan W."/>
            <person name="Brun A."/>
            <person name="Brunner A."/>
            <person name="Busov V."/>
            <person name="Campbell M."/>
            <person name="Carlson J."/>
            <person name="Chalot M."/>
            <person name="Chapman J."/>
            <person name="Chen G.L."/>
            <person name="Cooper D."/>
            <person name="Coutinho P.M."/>
            <person name="Couturier J."/>
            <person name="Covert S."/>
            <person name="Cronk Q."/>
            <person name="Cunningham R."/>
            <person name="Davis J."/>
            <person name="Degroeve S."/>
            <person name="Dejardin A."/>
            <person name="Depamphilis C."/>
            <person name="Detter J."/>
            <person name="Dirks B."/>
            <person name="Dubchak I."/>
            <person name="Duplessis S."/>
            <person name="Ehlting J."/>
            <person name="Ellis B."/>
            <person name="Gendler K."/>
            <person name="Goodstein D."/>
            <person name="Gribskov M."/>
            <person name="Grimwood J."/>
            <person name="Groover A."/>
            <person name="Gunter L."/>
            <person name="Hamberger B."/>
            <person name="Heinze B."/>
            <person name="Helariutta Y."/>
            <person name="Henrissat B."/>
            <person name="Holligan D."/>
            <person name="Holt R."/>
            <person name="Huang W."/>
            <person name="Islam-Faridi N."/>
            <person name="Jones S."/>
            <person name="Jones-Rhoades M."/>
            <person name="Jorgensen R."/>
            <person name="Joshi C."/>
            <person name="Kangasjarvi J."/>
            <person name="Karlsson J."/>
            <person name="Kelleher C."/>
            <person name="Kirkpatrick R."/>
            <person name="Kirst M."/>
            <person name="Kohler A."/>
            <person name="Kalluri U."/>
            <person name="Larimer F."/>
            <person name="Leebens-Mack J."/>
            <person name="Leple J.C."/>
            <person name="Locascio P."/>
            <person name="Lou Y."/>
            <person name="Lucas S."/>
            <person name="Martin F."/>
            <person name="Montanini B."/>
            <person name="Napoli C."/>
            <person name="Nelson D.R."/>
            <person name="Nelson C."/>
            <person name="Nieminen K."/>
            <person name="Nilsson O."/>
            <person name="Pereda V."/>
            <person name="Peter G."/>
            <person name="Philippe R."/>
            <person name="Pilate G."/>
            <person name="Poliakov A."/>
            <person name="Razumovskaya J."/>
            <person name="Richardson P."/>
            <person name="Rinaldi C."/>
            <person name="Ritland K."/>
            <person name="Rouze P."/>
            <person name="Ryaboy D."/>
            <person name="Schmutz J."/>
            <person name="Schrader J."/>
            <person name="Segerman B."/>
            <person name="Shin H."/>
            <person name="Siddiqui A."/>
            <person name="Sterky F."/>
            <person name="Terry A."/>
            <person name="Tsai C.J."/>
            <person name="Uberbacher E."/>
            <person name="Unneberg P."/>
            <person name="Vahala J."/>
            <person name="Wall K."/>
            <person name="Wessler S."/>
            <person name="Yang G."/>
            <person name="Yin T."/>
            <person name="Douglas C."/>
            <person name="Marra M."/>
            <person name="Sandberg G."/>
            <person name="Van de Peer Y."/>
            <person name="Rokhsar D."/>
        </authorList>
    </citation>
    <scope>NUCLEOTIDE SEQUENCE [LARGE SCALE GENOMIC DNA]</scope>
    <source>
        <strain evidence="7">cv. Nisqually</strain>
    </source>
</reference>
<dbReference type="InParanoid" id="U7DZR2"/>
<keyword evidence="4" id="KW-0804">Transcription</keyword>
<dbReference type="Gene3D" id="2.170.150.80">
    <property type="entry name" value="NAC domain"/>
    <property type="match status" value="1"/>
</dbReference>
<keyword evidence="7" id="KW-1185">Reference proteome</keyword>
<dbReference type="Proteomes" id="UP000006729">
    <property type="component" value="Chromosome 6"/>
</dbReference>
<accession>U7DZR2</accession>
<dbReference type="AlphaFoldDB" id="U7DZR2"/>
<dbReference type="GO" id="GO:0003677">
    <property type="term" value="F:DNA binding"/>
    <property type="evidence" value="ECO:0007669"/>
    <property type="project" value="UniProtKB-KW"/>
</dbReference>
<evidence type="ECO:0000313" key="7">
    <source>
        <dbReference type="Proteomes" id="UP000006729"/>
    </source>
</evidence>
<sequence length="234" mass="26578">MQDILSRFSPGFRFDPTGEQLISYYLARKVHGRLTPEETDMIKVCNILYGEGARPPWEIFKLAGHKGGDDALYFFTTLIKKTRKSGARRMSRTVGTDGGTWHGDGVEEVTCRLDNREFKGTKRRFRYQNKQRPDQHGCWTLLEYGSESISENVVICKLKISEHGLKESRKRKRMDYSSEGVCLAGDNAVTPENAAPAVSAIPAMGHSMRDTLENDPNWFENHQGLMGTNFSMEY</sequence>
<dbReference type="STRING" id="3694.U7DZR2"/>
<evidence type="ECO:0000256" key="5">
    <source>
        <dbReference type="ARBA" id="ARBA00023242"/>
    </source>
</evidence>
<dbReference type="SUPFAM" id="SSF101941">
    <property type="entry name" value="NAC domain"/>
    <property type="match status" value="1"/>
</dbReference>
<dbReference type="SMR" id="U7DZR2"/>
<dbReference type="OMA" id="EDMIMEN"/>
<keyword evidence="3" id="KW-0238">DNA-binding</keyword>
<evidence type="ECO:0000256" key="1">
    <source>
        <dbReference type="ARBA" id="ARBA00004123"/>
    </source>
</evidence>
<dbReference type="Pfam" id="PF02365">
    <property type="entry name" value="NAM"/>
    <property type="match status" value="1"/>
</dbReference>
<evidence type="ECO:0000256" key="4">
    <source>
        <dbReference type="ARBA" id="ARBA00023163"/>
    </source>
</evidence>
<dbReference type="HOGENOM" id="CLU_977942_0_0_1"/>
<dbReference type="EMBL" id="CM009295">
    <property type="protein sequence ID" value="PNT29440.1"/>
    <property type="molecule type" value="Genomic_DNA"/>
</dbReference>
<keyword evidence="2" id="KW-0805">Transcription regulation</keyword>
<dbReference type="GO" id="GO:0005634">
    <property type="term" value="C:nucleus"/>
    <property type="evidence" value="ECO:0007669"/>
    <property type="project" value="UniProtKB-SubCell"/>
</dbReference>
<protein>
    <submittedName>
        <fullName evidence="6">Uncharacterized protein</fullName>
    </submittedName>
</protein>
<dbReference type="PANTHER" id="PTHR31989">
    <property type="entry name" value="NAC DOMAIN-CONTAINING PROTEIN 82-RELATED"/>
    <property type="match status" value="1"/>
</dbReference>
<evidence type="ECO:0000313" key="6">
    <source>
        <dbReference type="EMBL" id="PNT29440.1"/>
    </source>
</evidence>
<dbReference type="InterPro" id="IPR003441">
    <property type="entry name" value="NAC-dom"/>
</dbReference>
<dbReference type="eggNOG" id="ENOG502SUBC">
    <property type="taxonomic scope" value="Eukaryota"/>
</dbReference>
<gene>
    <name evidence="6" type="ORF">POPTR_006G029200</name>
</gene>
<organism evidence="6 7">
    <name type="scientific">Populus trichocarpa</name>
    <name type="common">Western balsam poplar</name>
    <name type="synonym">Populus balsamifera subsp. trichocarpa</name>
    <dbReference type="NCBI Taxonomy" id="3694"/>
    <lineage>
        <taxon>Eukaryota</taxon>
        <taxon>Viridiplantae</taxon>
        <taxon>Streptophyta</taxon>
        <taxon>Embryophyta</taxon>
        <taxon>Tracheophyta</taxon>
        <taxon>Spermatophyta</taxon>
        <taxon>Magnoliopsida</taxon>
        <taxon>eudicotyledons</taxon>
        <taxon>Gunneridae</taxon>
        <taxon>Pentapetalae</taxon>
        <taxon>rosids</taxon>
        <taxon>fabids</taxon>
        <taxon>Malpighiales</taxon>
        <taxon>Salicaceae</taxon>
        <taxon>Saliceae</taxon>
        <taxon>Populus</taxon>
    </lineage>
</organism>
<proteinExistence type="predicted"/>
<dbReference type="Gramene" id="Potri.006G029200.1.v4.1">
    <property type="protein sequence ID" value="Potri.006G029200.1.v4.1"/>
    <property type="gene ID" value="Potri.006G029200.v4.1"/>
</dbReference>
<evidence type="ECO:0000256" key="2">
    <source>
        <dbReference type="ARBA" id="ARBA00023015"/>
    </source>
</evidence>
<evidence type="ECO:0000256" key="3">
    <source>
        <dbReference type="ARBA" id="ARBA00023125"/>
    </source>
</evidence>
<keyword evidence="5" id="KW-0539">Nucleus</keyword>
<dbReference type="InterPro" id="IPR036093">
    <property type="entry name" value="NAC_dom_sf"/>
</dbReference>
<dbReference type="PROSITE" id="PS51005">
    <property type="entry name" value="NAC"/>
    <property type="match status" value="1"/>
</dbReference>
<comment type="subcellular location">
    <subcellularLocation>
        <location evidence="1">Nucleus</location>
    </subcellularLocation>
</comment>
<name>U7DZR2_POPTR</name>